<gene>
    <name evidence="4 6" type="ORF">BDZ99DRAFT_522515</name>
</gene>
<keyword evidence="1" id="KW-0862">Zinc</keyword>
<feature type="domain" description="C2H2-type" evidence="3">
    <location>
        <begin position="8"/>
        <end position="34"/>
    </location>
</feature>
<dbReference type="EMBL" id="MU003704">
    <property type="protein sequence ID" value="KAF2807907.1"/>
    <property type="molecule type" value="Genomic_DNA"/>
</dbReference>
<reference evidence="4 6" key="1">
    <citation type="journal article" date="2020" name="Stud. Mycol.">
        <title>101 Dothideomycetes genomes: a test case for predicting lifestyles and emergence of pathogens.</title>
        <authorList>
            <person name="Haridas S."/>
            <person name="Albert R."/>
            <person name="Binder M."/>
            <person name="Bloem J."/>
            <person name="Labutti K."/>
            <person name="Salamov A."/>
            <person name="Andreopoulos B."/>
            <person name="Baker S."/>
            <person name="Barry K."/>
            <person name="Bills G."/>
            <person name="Bluhm B."/>
            <person name="Cannon C."/>
            <person name="Castanera R."/>
            <person name="Culley D."/>
            <person name="Daum C."/>
            <person name="Ezra D."/>
            <person name="Gonzalez J."/>
            <person name="Henrissat B."/>
            <person name="Kuo A."/>
            <person name="Liang C."/>
            <person name="Lipzen A."/>
            <person name="Lutzoni F."/>
            <person name="Magnuson J."/>
            <person name="Mondo S."/>
            <person name="Nolan M."/>
            <person name="Ohm R."/>
            <person name="Pangilinan J."/>
            <person name="Park H.-J."/>
            <person name="Ramirez L."/>
            <person name="Alfaro M."/>
            <person name="Sun H."/>
            <person name="Tritt A."/>
            <person name="Yoshinaga Y."/>
            <person name="Zwiers L.-H."/>
            <person name="Turgeon B."/>
            <person name="Goodwin S."/>
            <person name="Spatafora J."/>
            <person name="Crous P."/>
            <person name="Grigoriev I."/>
        </authorList>
    </citation>
    <scope>NUCLEOTIDE SEQUENCE</scope>
    <source>
        <strain evidence="4 6">CBS 304.34</strain>
    </source>
</reference>
<evidence type="ECO:0000313" key="4">
    <source>
        <dbReference type="EMBL" id="KAF2807907.1"/>
    </source>
</evidence>
<accession>A0A6A6YJ06</accession>
<dbReference type="GO" id="GO:0042273">
    <property type="term" value="P:ribosomal large subunit biogenesis"/>
    <property type="evidence" value="ECO:0007669"/>
    <property type="project" value="TreeGrafter"/>
</dbReference>
<reference evidence="6" key="2">
    <citation type="submission" date="2020-04" db="EMBL/GenBank/DDBJ databases">
        <authorList>
            <consortium name="NCBI Genome Project"/>
        </authorList>
    </citation>
    <scope>NUCLEOTIDE SEQUENCE</scope>
    <source>
        <strain evidence="6">CBS 304.34</strain>
    </source>
</reference>
<dbReference type="PANTHER" id="PTHR13182:SF8">
    <property type="entry name" value="CYTOPLASMIC 60S SUBUNIT BIOGENESIS FACTOR ZNF622"/>
    <property type="match status" value="1"/>
</dbReference>
<keyword evidence="1" id="KW-0863">Zinc-finger</keyword>
<dbReference type="RefSeq" id="XP_033574871.1">
    <property type="nucleotide sequence ID" value="XM_033725702.1"/>
</dbReference>
<evidence type="ECO:0000256" key="1">
    <source>
        <dbReference type="PROSITE-ProRule" id="PRU00042"/>
    </source>
</evidence>
<dbReference type="InterPro" id="IPR041661">
    <property type="entry name" value="ZN622/Rei1/Reh1_Znf-C2H2"/>
</dbReference>
<feature type="region of interest" description="Disordered" evidence="2">
    <location>
        <begin position="84"/>
        <end position="109"/>
    </location>
</feature>
<evidence type="ECO:0000313" key="5">
    <source>
        <dbReference type="Proteomes" id="UP000504636"/>
    </source>
</evidence>
<dbReference type="Proteomes" id="UP000504636">
    <property type="component" value="Unplaced"/>
</dbReference>
<dbReference type="Pfam" id="PF12756">
    <property type="entry name" value="zf-C2H2_2"/>
    <property type="match status" value="1"/>
</dbReference>
<dbReference type="InterPro" id="IPR036236">
    <property type="entry name" value="Znf_C2H2_sf"/>
</dbReference>
<name>A0A6A6YJ06_9PEZI</name>
<evidence type="ECO:0000256" key="2">
    <source>
        <dbReference type="SAM" id="MobiDB-lite"/>
    </source>
</evidence>
<dbReference type="PROSITE" id="PS00028">
    <property type="entry name" value="ZINC_FINGER_C2H2_1"/>
    <property type="match status" value="1"/>
</dbReference>
<feature type="compositionally biased region" description="Basic residues" evidence="2">
    <location>
        <begin position="250"/>
        <end position="267"/>
    </location>
</feature>
<keyword evidence="5" id="KW-1185">Reference proteome</keyword>
<dbReference type="InterPro" id="IPR013087">
    <property type="entry name" value="Znf_C2H2_type"/>
</dbReference>
<keyword evidence="1" id="KW-0479">Metal-binding</keyword>
<protein>
    <recommendedName>
        <fullName evidence="3">C2H2-type domain-containing protein</fullName>
    </recommendedName>
</protein>
<feature type="region of interest" description="Disordered" evidence="2">
    <location>
        <begin position="244"/>
        <end position="267"/>
    </location>
</feature>
<dbReference type="PROSITE" id="PS50157">
    <property type="entry name" value="ZINC_FINGER_C2H2_2"/>
    <property type="match status" value="1"/>
</dbReference>
<dbReference type="GO" id="GO:0030687">
    <property type="term" value="C:preribosome, large subunit precursor"/>
    <property type="evidence" value="ECO:0007669"/>
    <property type="project" value="TreeGrafter"/>
</dbReference>
<dbReference type="AlphaFoldDB" id="A0A6A6YJ06"/>
<proteinExistence type="predicted"/>
<feature type="region of interest" description="Disordered" evidence="2">
    <location>
        <begin position="275"/>
        <end position="294"/>
    </location>
</feature>
<evidence type="ECO:0000313" key="6">
    <source>
        <dbReference type="RefSeq" id="XP_033574871.1"/>
    </source>
</evidence>
<reference evidence="6" key="3">
    <citation type="submission" date="2025-04" db="UniProtKB">
        <authorList>
            <consortium name="RefSeq"/>
        </authorList>
    </citation>
    <scope>IDENTIFICATION</scope>
    <source>
        <strain evidence="6">CBS 304.34</strain>
    </source>
</reference>
<dbReference type="InterPro" id="IPR040025">
    <property type="entry name" value="Znf622/Rei1/Reh1"/>
</dbReference>
<dbReference type="GO" id="GO:0008270">
    <property type="term" value="F:zinc ion binding"/>
    <property type="evidence" value="ECO:0007669"/>
    <property type="project" value="UniProtKB-KW"/>
</dbReference>
<dbReference type="PANTHER" id="PTHR13182">
    <property type="entry name" value="ZINC FINGER PROTEIN 622"/>
    <property type="match status" value="1"/>
</dbReference>
<organism evidence="4">
    <name type="scientific">Mytilinidion resinicola</name>
    <dbReference type="NCBI Taxonomy" id="574789"/>
    <lineage>
        <taxon>Eukaryota</taxon>
        <taxon>Fungi</taxon>
        <taxon>Dikarya</taxon>
        <taxon>Ascomycota</taxon>
        <taxon>Pezizomycotina</taxon>
        <taxon>Dothideomycetes</taxon>
        <taxon>Pleosporomycetidae</taxon>
        <taxon>Mytilinidiales</taxon>
        <taxon>Mytilinidiaceae</taxon>
        <taxon>Mytilinidion</taxon>
    </lineage>
</organism>
<dbReference type="SMART" id="SM00355">
    <property type="entry name" value="ZnF_C2H2"/>
    <property type="match status" value="4"/>
</dbReference>
<evidence type="ECO:0000259" key="3">
    <source>
        <dbReference type="PROSITE" id="PS50157"/>
    </source>
</evidence>
<sequence length="365" mass="40841">MTSPTSNYSCNTCSTTFDSSETQRSHMREDWHLHNLRLRMSSLPAIPRSQFQDKAEIVTSPPNLTCPTCNHKCETSVAYEQHVERHARGNGPEASPPSPENDDDEDEEELKKLDLSQCLFCSLQSTTLETNLDHMLAQHGLFIPEPESLTDIEIFLGYLAAIVRHYHECLYCGVQKGSVEGVQRHMKDKGHCMIKLDAGSELLDFWDSPPDVDEGGDEEGGEKGKGWEAVRVSDTELRLASGTIVESRSRSAHSRHNLTKTRTGAKKARMKAIADAAESGEPQTSTANARPSRDTRVAVRGEMGLVGVTEQQRRALMVVEKKMKKRETLSRAAERWSKEKVENKKKYLKVCISRSGVHSLAFMVQ</sequence>
<dbReference type="SUPFAM" id="SSF57667">
    <property type="entry name" value="beta-beta-alpha zinc fingers"/>
    <property type="match status" value="1"/>
</dbReference>
<dbReference type="GeneID" id="54466595"/>
<dbReference type="OrthoDB" id="19329at2759"/>